<dbReference type="Gene3D" id="3.40.50.1820">
    <property type="entry name" value="alpha/beta hydrolase"/>
    <property type="match status" value="1"/>
</dbReference>
<sequence length="288" mass="32859">MVAATPKVILDTQVRIHTIQAGKGSPLKKPIFFFHGDRDDHPPLVCFTLSRTLGSKQPFYAVDCYNYGGEIKPTTLEDLATINIQAIRTIQPEGPYHLIGFCSGAFLVYEMARQLQAQGVTVASLILISPSEVDERHIFIRKLVNLCGTIFSLNKFQQQVLFLRIGQITRYVYRKTHHADNPHLKGLSVVLARDPKLNRMFPPINTLFYDYAHAFISLGSNYTPMFQPEHISFIWASENLRYRSRWSPFENPETSTIIDGYYMDMLDKNIHELVTAIQAHLNEIDTAL</sequence>
<dbReference type="InterPro" id="IPR029058">
    <property type="entry name" value="AB_hydrolase_fold"/>
</dbReference>
<evidence type="ECO:0000259" key="1">
    <source>
        <dbReference type="Pfam" id="PF00975"/>
    </source>
</evidence>
<dbReference type="InterPro" id="IPR001031">
    <property type="entry name" value="Thioesterase"/>
</dbReference>
<accession>A0A402A168</accession>
<gene>
    <name evidence="2" type="ORF">KTT_27130</name>
</gene>
<dbReference type="SUPFAM" id="SSF53474">
    <property type="entry name" value="alpha/beta-Hydrolases"/>
    <property type="match status" value="1"/>
</dbReference>
<dbReference type="OrthoDB" id="159589at2"/>
<protein>
    <recommendedName>
        <fullName evidence="1">Thioesterase domain-containing protein</fullName>
    </recommendedName>
</protein>
<evidence type="ECO:0000313" key="2">
    <source>
        <dbReference type="EMBL" id="GCE12854.1"/>
    </source>
</evidence>
<feature type="domain" description="Thioesterase" evidence="1">
    <location>
        <begin position="51"/>
        <end position="129"/>
    </location>
</feature>
<dbReference type="RefSeq" id="WP_126580436.1">
    <property type="nucleotide sequence ID" value="NZ_BIFR01000001.1"/>
</dbReference>
<dbReference type="Pfam" id="PF00975">
    <property type="entry name" value="Thioesterase"/>
    <property type="match status" value="1"/>
</dbReference>
<reference evidence="3" key="1">
    <citation type="submission" date="2018-12" db="EMBL/GenBank/DDBJ databases">
        <title>Tengunoibacter tsumagoiensis gen. nov., sp. nov., Dictyobacter kobayashii sp. nov., D. alpinus sp. nov., and D. joshuensis sp. nov. and description of Dictyobacteraceae fam. nov. within the order Ktedonobacterales isolated from Tengu-no-mugimeshi.</title>
        <authorList>
            <person name="Wang C.M."/>
            <person name="Zheng Y."/>
            <person name="Sakai Y."/>
            <person name="Toyoda A."/>
            <person name="Minakuchi Y."/>
            <person name="Abe K."/>
            <person name="Yokota A."/>
            <person name="Yabe S."/>
        </authorList>
    </citation>
    <scope>NUCLEOTIDE SEQUENCE [LARGE SCALE GENOMIC DNA]</scope>
    <source>
        <strain evidence="3">Uno3</strain>
    </source>
</reference>
<keyword evidence="3" id="KW-1185">Reference proteome</keyword>
<name>A0A402A168_9CHLR</name>
<dbReference type="AlphaFoldDB" id="A0A402A168"/>
<dbReference type="Proteomes" id="UP000287352">
    <property type="component" value="Unassembled WGS sequence"/>
</dbReference>
<dbReference type="EMBL" id="BIFR01000001">
    <property type="protein sequence ID" value="GCE12854.1"/>
    <property type="molecule type" value="Genomic_DNA"/>
</dbReference>
<proteinExistence type="predicted"/>
<organism evidence="2 3">
    <name type="scientific">Tengunoibacter tsumagoiensis</name>
    <dbReference type="NCBI Taxonomy" id="2014871"/>
    <lineage>
        <taxon>Bacteria</taxon>
        <taxon>Bacillati</taxon>
        <taxon>Chloroflexota</taxon>
        <taxon>Ktedonobacteria</taxon>
        <taxon>Ktedonobacterales</taxon>
        <taxon>Dictyobacteraceae</taxon>
        <taxon>Tengunoibacter</taxon>
    </lineage>
</organism>
<comment type="caution">
    <text evidence="2">The sequence shown here is derived from an EMBL/GenBank/DDBJ whole genome shotgun (WGS) entry which is preliminary data.</text>
</comment>
<evidence type="ECO:0000313" key="3">
    <source>
        <dbReference type="Proteomes" id="UP000287352"/>
    </source>
</evidence>